<reference evidence="6 7" key="1">
    <citation type="submission" date="2015-08" db="EMBL/GenBank/DDBJ databases">
        <title>The genome of the Asian arowana (Scleropages formosus).</title>
        <authorList>
            <person name="Tan M.H."/>
            <person name="Gan H.M."/>
            <person name="Croft L.J."/>
            <person name="Austin C.M."/>
        </authorList>
    </citation>
    <scope>NUCLEOTIDE SEQUENCE [LARGE SCALE GENOMIC DNA]</scope>
    <source>
        <strain evidence="6">Aro1</strain>
    </source>
</reference>
<protein>
    <recommendedName>
        <fullName evidence="2">Coiled-coil domain-containing protein 39</fullName>
    </recommendedName>
</protein>
<sequence length="107" mass="12103">MAKAVLSEVGWGEGFAMPVANAENKALEDELQRKQKEKSNVENKIYTYRDRIQAMGEHLKNVRQELSHTQVRVPIILSRAKNAEPSRCRLIPAAQRRIGRPDHPGSS</sequence>
<dbReference type="GO" id="GO:0036159">
    <property type="term" value="P:inner dynein arm assembly"/>
    <property type="evidence" value="ECO:0007669"/>
    <property type="project" value="InterPro"/>
</dbReference>
<evidence type="ECO:0000256" key="1">
    <source>
        <dbReference type="ARBA" id="ARBA00005805"/>
    </source>
</evidence>
<dbReference type="InterPro" id="IPR033290">
    <property type="entry name" value="CCDC39"/>
</dbReference>
<organism evidence="6 7">
    <name type="scientific">Scleropages formosus</name>
    <name type="common">Asian bonytongue</name>
    <name type="synonym">Osteoglossum formosum</name>
    <dbReference type="NCBI Taxonomy" id="113540"/>
    <lineage>
        <taxon>Eukaryota</taxon>
        <taxon>Metazoa</taxon>
        <taxon>Chordata</taxon>
        <taxon>Craniata</taxon>
        <taxon>Vertebrata</taxon>
        <taxon>Euteleostomi</taxon>
        <taxon>Actinopterygii</taxon>
        <taxon>Neopterygii</taxon>
        <taxon>Teleostei</taxon>
        <taxon>Osteoglossocephala</taxon>
        <taxon>Osteoglossomorpha</taxon>
        <taxon>Osteoglossiformes</taxon>
        <taxon>Osteoglossidae</taxon>
        <taxon>Scleropages</taxon>
    </lineage>
</organism>
<dbReference type="STRING" id="113540.ENSSFOP00015039108"/>
<dbReference type="GO" id="GO:0060287">
    <property type="term" value="P:epithelial cilium movement involved in determination of left/right asymmetry"/>
    <property type="evidence" value="ECO:0007669"/>
    <property type="project" value="TreeGrafter"/>
</dbReference>
<proteinExistence type="inferred from homology"/>
<dbReference type="PANTHER" id="PTHR18962:SF0">
    <property type="entry name" value="COILED-COIL DOMAIN-CONTAINING PROTEIN 39"/>
    <property type="match status" value="1"/>
</dbReference>
<comment type="caution">
    <text evidence="6">The sequence shown here is derived from an EMBL/GenBank/DDBJ whole genome shotgun (WGS) entry which is preliminary data.</text>
</comment>
<accession>A0A0P7U364</accession>
<dbReference type="PANTHER" id="PTHR18962">
    <property type="entry name" value="COILED-COIL DOMAIN-CONTAINING PROTEIN 39"/>
    <property type="match status" value="1"/>
</dbReference>
<evidence type="ECO:0000256" key="4">
    <source>
        <dbReference type="ARBA" id="ARBA00045182"/>
    </source>
</evidence>
<evidence type="ECO:0000256" key="3">
    <source>
        <dbReference type="ARBA" id="ARBA00023054"/>
    </source>
</evidence>
<dbReference type="AlphaFoldDB" id="A0A0P7U364"/>
<evidence type="ECO:0000313" key="6">
    <source>
        <dbReference type="EMBL" id="KPP64539.1"/>
    </source>
</evidence>
<comment type="function">
    <text evidence="4">Required for assembly of dynein regulatory complex (DRC) and inner dynein arm (IDA) complexes, which are responsible for ciliary beat regulation, thereby playing a central role in motility in cilia and flagella. Probably acts together with CCDC40 to form a molecular ruler that determines the 96 nanometer (nm) repeat length and arrangements of components in cilia and flagella. Not required for outer dynein arm complexes assembly.</text>
</comment>
<dbReference type="Proteomes" id="UP000034805">
    <property type="component" value="Unassembled WGS sequence"/>
</dbReference>
<dbReference type="GO" id="GO:0060285">
    <property type="term" value="P:cilium-dependent cell motility"/>
    <property type="evidence" value="ECO:0007669"/>
    <property type="project" value="TreeGrafter"/>
</dbReference>
<dbReference type="EMBL" id="JARO02006964">
    <property type="protein sequence ID" value="KPP64539.1"/>
    <property type="molecule type" value="Genomic_DNA"/>
</dbReference>
<dbReference type="GO" id="GO:0005930">
    <property type="term" value="C:axoneme"/>
    <property type="evidence" value="ECO:0007669"/>
    <property type="project" value="InterPro"/>
</dbReference>
<evidence type="ECO:0000256" key="5">
    <source>
        <dbReference type="SAM" id="Coils"/>
    </source>
</evidence>
<evidence type="ECO:0000313" key="7">
    <source>
        <dbReference type="Proteomes" id="UP000034805"/>
    </source>
</evidence>
<comment type="similarity">
    <text evidence="1">Belongs to the CCDC39 family.</text>
</comment>
<feature type="coiled-coil region" evidence="5">
    <location>
        <begin position="17"/>
        <end position="51"/>
    </location>
</feature>
<gene>
    <name evidence="6" type="ORF">Z043_117108</name>
</gene>
<evidence type="ECO:0000256" key="2">
    <source>
        <dbReference type="ARBA" id="ARBA00016725"/>
    </source>
</evidence>
<keyword evidence="3 5" id="KW-0175">Coiled coil</keyword>
<name>A0A0P7U364_SCLFO</name>
<dbReference type="GO" id="GO:0005576">
    <property type="term" value="C:extracellular region"/>
    <property type="evidence" value="ECO:0007669"/>
    <property type="project" value="GOC"/>
</dbReference>